<keyword evidence="5" id="KW-0813">Transport</keyword>
<keyword evidence="9" id="KW-0001">2Fe-2S</keyword>
<feature type="domain" description="Rieske" evidence="23">
    <location>
        <begin position="269"/>
        <end position="338"/>
    </location>
</feature>
<feature type="region of interest" description="Disordered" evidence="21">
    <location>
        <begin position="1"/>
        <end position="43"/>
    </location>
</feature>
<comment type="caution">
    <text evidence="24">The sequence shown here is derived from an EMBL/GenBank/DDBJ whole genome shotgun (WGS) entry which is preliminary data.</text>
</comment>
<evidence type="ECO:0000256" key="17">
    <source>
        <dbReference type="ARBA" id="ARBA00023157"/>
    </source>
</evidence>
<feature type="compositionally biased region" description="Basic and acidic residues" evidence="21">
    <location>
        <begin position="1"/>
        <end position="10"/>
    </location>
</feature>
<dbReference type="SUPFAM" id="SSF50022">
    <property type="entry name" value="ISP domain"/>
    <property type="match status" value="1"/>
</dbReference>
<evidence type="ECO:0000256" key="12">
    <source>
        <dbReference type="ARBA" id="ARBA00022989"/>
    </source>
</evidence>
<reference evidence="25" key="1">
    <citation type="journal article" date="2019" name="Int. J. Syst. Evol. Microbiol.">
        <title>The Global Catalogue of Microorganisms (GCM) 10K type strain sequencing project: providing services to taxonomists for standard genome sequencing and annotation.</title>
        <authorList>
            <consortium name="The Broad Institute Genomics Platform"/>
            <consortium name="The Broad Institute Genome Sequencing Center for Infectious Disease"/>
            <person name="Wu L."/>
            <person name="Ma J."/>
        </authorList>
    </citation>
    <scope>NUCLEOTIDE SEQUENCE [LARGE SCALE GENOMIC DNA]</scope>
    <source>
        <strain evidence="25">CGMCC 1.12477</strain>
    </source>
</reference>
<keyword evidence="15" id="KW-0411">Iron-sulfur</keyword>
<keyword evidence="16 22" id="KW-0472">Membrane</keyword>
<comment type="subcellular location">
    <subcellularLocation>
        <location evidence="2">Cell membrane</location>
        <topology evidence="2">Multi-pass membrane protein</topology>
    </subcellularLocation>
</comment>
<evidence type="ECO:0000256" key="4">
    <source>
        <dbReference type="ARBA" id="ARBA00015816"/>
    </source>
</evidence>
<evidence type="ECO:0000256" key="7">
    <source>
        <dbReference type="ARBA" id="ARBA00022660"/>
    </source>
</evidence>
<comment type="cofactor">
    <cofactor evidence="20">
        <name>[2Fe-2S] cluster</name>
        <dbReference type="ChEBI" id="CHEBI:190135"/>
    </cofactor>
</comment>
<evidence type="ECO:0000256" key="15">
    <source>
        <dbReference type="ARBA" id="ARBA00023014"/>
    </source>
</evidence>
<keyword evidence="8 22" id="KW-0812">Transmembrane</keyword>
<comment type="similarity">
    <text evidence="3">Belongs to the Rieske iron-sulfur protein family.</text>
</comment>
<gene>
    <name evidence="24" type="ORF">ACFSDE_02500</name>
</gene>
<feature type="transmembrane region" description="Helical" evidence="22">
    <location>
        <begin position="85"/>
        <end position="108"/>
    </location>
</feature>
<dbReference type="InterPro" id="IPR005805">
    <property type="entry name" value="Rieske_Fe-S_prot_C"/>
</dbReference>
<evidence type="ECO:0000256" key="19">
    <source>
        <dbReference type="ARBA" id="ARBA00032409"/>
    </source>
</evidence>
<evidence type="ECO:0000256" key="6">
    <source>
        <dbReference type="ARBA" id="ARBA00022475"/>
    </source>
</evidence>
<dbReference type="InterPro" id="IPR045603">
    <property type="entry name" value="QcrA_N"/>
</dbReference>
<dbReference type="Gene3D" id="2.102.10.10">
    <property type="entry name" value="Rieske [2Fe-2S] iron-sulphur domain"/>
    <property type="match status" value="1"/>
</dbReference>
<organism evidence="24 25">
    <name type="scientific">Nocardioides aestuarii</name>
    <dbReference type="NCBI Taxonomy" id="252231"/>
    <lineage>
        <taxon>Bacteria</taxon>
        <taxon>Bacillati</taxon>
        <taxon>Actinomycetota</taxon>
        <taxon>Actinomycetes</taxon>
        <taxon>Propionibacteriales</taxon>
        <taxon>Nocardioidaceae</taxon>
        <taxon>Nocardioides</taxon>
    </lineage>
</organism>
<dbReference type="EMBL" id="JBHUGD010000001">
    <property type="protein sequence ID" value="MFD1945647.1"/>
    <property type="molecule type" value="Genomic_DNA"/>
</dbReference>
<evidence type="ECO:0000256" key="10">
    <source>
        <dbReference type="ARBA" id="ARBA00022723"/>
    </source>
</evidence>
<accession>A0ABW4TGA1</accession>
<evidence type="ECO:0000256" key="8">
    <source>
        <dbReference type="ARBA" id="ARBA00022692"/>
    </source>
</evidence>
<keyword evidence="14" id="KW-0408">Iron</keyword>
<evidence type="ECO:0000313" key="25">
    <source>
        <dbReference type="Proteomes" id="UP001597351"/>
    </source>
</evidence>
<evidence type="ECO:0000256" key="21">
    <source>
        <dbReference type="SAM" id="MobiDB-lite"/>
    </source>
</evidence>
<evidence type="ECO:0000256" key="22">
    <source>
        <dbReference type="SAM" id="Phobius"/>
    </source>
</evidence>
<dbReference type="PROSITE" id="PS51296">
    <property type="entry name" value="RIESKE"/>
    <property type="match status" value="1"/>
</dbReference>
<keyword evidence="10" id="KW-0479">Metal-binding</keyword>
<dbReference type="Pfam" id="PF19297">
    <property type="entry name" value="QcrA_N"/>
    <property type="match status" value="1"/>
</dbReference>
<sequence>MTTHEGDNLPEKQPTSGELEAADPIADPGLPAHTWRPTDVDPKAEKRAERQIATLFGLSAVCTVLFVVSYFTLEIGEVTTTIGGLGASTLALGLTLGGALLLIGIGIIQWARKLMADHEIVEMRHPARSSDEDREAAVADLTTGLEESGIARRPLVRNSLLGAVGVLALPVPLVLLRDLGPLPKDALFHTIWEQGMRVVRDVVGTPIRPSDMQIGDLINAEPAAIFETDEEGEPLVEGVDLQVAKSKGAVILVRMGPDEITPGKGREDWGVDGILCYSKICTHVGCPISLYERTTHHVLCPCHQSTFDLADSARVVFGPAARPLPQLPLMVDSEGYLVAQRDFNEPVGPSFWERG</sequence>
<evidence type="ECO:0000256" key="5">
    <source>
        <dbReference type="ARBA" id="ARBA00022448"/>
    </source>
</evidence>
<dbReference type="CDD" id="cd03467">
    <property type="entry name" value="Rieske"/>
    <property type="match status" value="1"/>
</dbReference>
<dbReference type="Proteomes" id="UP001597351">
    <property type="component" value="Unassembled WGS sequence"/>
</dbReference>
<proteinExistence type="inferred from homology"/>
<evidence type="ECO:0000256" key="2">
    <source>
        <dbReference type="ARBA" id="ARBA00004651"/>
    </source>
</evidence>
<dbReference type="InterPro" id="IPR017941">
    <property type="entry name" value="Rieske_2Fe-2S"/>
</dbReference>
<keyword evidence="6" id="KW-1003">Cell membrane</keyword>
<evidence type="ECO:0000259" key="23">
    <source>
        <dbReference type="PROSITE" id="PS51296"/>
    </source>
</evidence>
<dbReference type="PANTHER" id="PTHR10134">
    <property type="entry name" value="CYTOCHROME B-C1 COMPLEX SUBUNIT RIESKE, MITOCHONDRIAL"/>
    <property type="match status" value="1"/>
</dbReference>
<dbReference type="InterPro" id="IPR036922">
    <property type="entry name" value="Rieske_2Fe-2S_sf"/>
</dbReference>
<dbReference type="PRINTS" id="PR00162">
    <property type="entry name" value="RIESKE"/>
</dbReference>
<keyword evidence="17" id="KW-1015">Disulfide bond</keyword>
<evidence type="ECO:0000256" key="16">
    <source>
        <dbReference type="ARBA" id="ARBA00023136"/>
    </source>
</evidence>
<name>A0ABW4TGA1_9ACTN</name>
<keyword evidence="12 22" id="KW-1133">Transmembrane helix</keyword>
<evidence type="ECO:0000256" key="3">
    <source>
        <dbReference type="ARBA" id="ARBA00010651"/>
    </source>
</evidence>
<evidence type="ECO:0000313" key="24">
    <source>
        <dbReference type="EMBL" id="MFD1945647.1"/>
    </source>
</evidence>
<evidence type="ECO:0000256" key="14">
    <source>
        <dbReference type="ARBA" id="ARBA00023004"/>
    </source>
</evidence>
<evidence type="ECO:0000256" key="13">
    <source>
        <dbReference type="ARBA" id="ARBA00023002"/>
    </source>
</evidence>
<dbReference type="InterPro" id="IPR014349">
    <property type="entry name" value="Rieske_Fe-S_prot"/>
</dbReference>
<dbReference type="Pfam" id="PF00355">
    <property type="entry name" value="Rieske"/>
    <property type="match status" value="1"/>
</dbReference>
<keyword evidence="13" id="KW-0560">Oxidoreductase</keyword>
<evidence type="ECO:0000256" key="1">
    <source>
        <dbReference type="ARBA" id="ARBA00002494"/>
    </source>
</evidence>
<protein>
    <recommendedName>
        <fullName evidence="4">Cytochrome bc1 complex Rieske iron-sulfur subunit</fullName>
    </recommendedName>
    <alternativeName>
        <fullName evidence="18">Cytochrome bc1 reductase complex subunit QcrA</fullName>
    </alternativeName>
    <alternativeName>
        <fullName evidence="19">Rieske iron-sulfur protein</fullName>
    </alternativeName>
</protein>
<keyword evidence="7" id="KW-0679">Respiratory chain</keyword>
<evidence type="ECO:0000256" key="11">
    <source>
        <dbReference type="ARBA" id="ARBA00022982"/>
    </source>
</evidence>
<evidence type="ECO:0000256" key="9">
    <source>
        <dbReference type="ARBA" id="ARBA00022714"/>
    </source>
</evidence>
<keyword evidence="25" id="KW-1185">Reference proteome</keyword>
<feature type="transmembrane region" description="Helical" evidence="22">
    <location>
        <begin position="155"/>
        <end position="176"/>
    </location>
</feature>
<evidence type="ECO:0000256" key="20">
    <source>
        <dbReference type="ARBA" id="ARBA00034078"/>
    </source>
</evidence>
<evidence type="ECO:0000256" key="18">
    <source>
        <dbReference type="ARBA" id="ARBA00029586"/>
    </source>
</evidence>
<keyword evidence="11" id="KW-0249">Electron transport</keyword>
<comment type="function">
    <text evidence="1">Iron-sulfur subunit of the cytochrome bc1 complex, an essential component of the respiratory electron transport chain required for ATP synthesis. The bc1 complex catalyzes the oxidation of menaquinol and the reduction of cytochrome c in the respiratory chain. The bc1 complex operates through a Q-cycle mechanism that couples electron transfer to generation of the proton gradient that drives ATP synthesis.</text>
</comment>
<dbReference type="RefSeq" id="WP_343915452.1">
    <property type="nucleotide sequence ID" value="NZ_BAAAJT010000002.1"/>
</dbReference>
<feature type="transmembrane region" description="Helical" evidence="22">
    <location>
        <begin position="52"/>
        <end position="73"/>
    </location>
</feature>